<proteinExistence type="predicted"/>
<comment type="caution">
    <text evidence="2">The sequence shown here is derived from an EMBL/GenBank/DDBJ whole genome shotgun (WGS) entry which is preliminary data.</text>
</comment>
<feature type="region of interest" description="Disordered" evidence="1">
    <location>
        <begin position="90"/>
        <end position="133"/>
    </location>
</feature>
<feature type="compositionally biased region" description="Polar residues" evidence="1">
    <location>
        <begin position="340"/>
        <end position="349"/>
    </location>
</feature>
<accession>A0ABD3GJ20</accession>
<organism evidence="2 3">
    <name type="scientific">Riccia sorocarpa</name>
    <dbReference type="NCBI Taxonomy" id="122646"/>
    <lineage>
        <taxon>Eukaryota</taxon>
        <taxon>Viridiplantae</taxon>
        <taxon>Streptophyta</taxon>
        <taxon>Embryophyta</taxon>
        <taxon>Marchantiophyta</taxon>
        <taxon>Marchantiopsida</taxon>
        <taxon>Marchantiidae</taxon>
        <taxon>Marchantiales</taxon>
        <taxon>Ricciaceae</taxon>
        <taxon>Riccia</taxon>
    </lineage>
</organism>
<sequence length="586" mass="63435">MERNLPKVYSAVIYGSGFPITTAAKGVKFMDQQQEPKGVAAPAGGIPGLVTDNNNSNKKFKYEQTEVGSSSSPGHVVRKRKEYNDVDYNEEIDSSPFDTNGMYERKRVRQNGGGGRSKESLKPPQQRGTTFKAGVEIGSPTKRINSPFHFYDEVCKSERIVQQPKPGCEPARGVLKPGTGVGLKASETSIASCDVNGDAGDDKKSGGDASSLTSNQDDDSRTTSSGKESDWSNSFFDMFSLSGSKSEATLFTGVVRQDVSGAHVHVPLSSADQPSSRWTLKQHIRNSVDDEVISGQRTKIPFPSYSSRERELNRVFDVGVWDAQQKMNAAATSADERSKASTSGLDVSGCSTAEINVSNKNTIDNKGTTYVPVDVRSSSSSSKLKQQQAQPSGKHGFSSSSRQHQSRSSVTSDICVSSDSVSLRLERESGSSNLEPYYNRFKTSSAFSPMASTSTGRSMDDRGTAATASERAPLPHHLSFIQEEQEYTRSRSLYTSSKLGEVNVGTDPVPVTLAMEQEMVTAARNVSTYRDDASSGSGSGDSDPNRPQPTFVLSSGRLSKTQEAQLGKRPTTIDDDFDEYFAQLML</sequence>
<keyword evidence="3" id="KW-1185">Reference proteome</keyword>
<evidence type="ECO:0000313" key="2">
    <source>
        <dbReference type="EMBL" id="KAL3678010.1"/>
    </source>
</evidence>
<gene>
    <name evidence="2" type="ORF">R1sor_020966</name>
</gene>
<reference evidence="2 3" key="1">
    <citation type="submission" date="2024-09" db="EMBL/GenBank/DDBJ databases">
        <title>Chromosome-scale assembly of Riccia sorocarpa.</title>
        <authorList>
            <person name="Paukszto L."/>
        </authorList>
    </citation>
    <scope>NUCLEOTIDE SEQUENCE [LARGE SCALE GENOMIC DNA]</scope>
    <source>
        <strain evidence="2">LP-2024</strain>
        <tissue evidence="2">Aerial parts of the thallus</tissue>
    </source>
</reference>
<evidence type="ECO:0000313" key="3">
    <source>
        <dbReference type="Proteomes" id="UP001633002"/>
    </source>
</evidence>
<name>A0ABD3GJ20_9MARC</name>
<dbReference type="EMBL" id="JBJQOH010000007">
    <property type="protein sequence ID" value="KAL3678010.1"/>
    <property type="molecule type" value="Genomic_DNA"/>
</dbReference>
<feature type="region of interest" description="Disordered" evidence="1">
    <location>
        <begin position="63"/>
        <end position="82"/>
    </location>
</feature>
<feature type="region of interest" description="Disordered" evidence="1">
    <location>
        <begin position="193"/>
        <end position="229"/>
    </location>
</feature>
<dbReference type="Proteomes" id="UP001633002">
    <property type="component" value="Unassembled WGS sequence"/>
</dbReference>
<feature type="region of interest" description="Disordered" evidence="1">
    <location>
        <begin position="526"/>
        <end position="571"/>
    </location>
</feature>
<feature type="compositionally biased region" description="Polar residues" evidence="1">
    <location>
        <begin position="551"/>
        <end position="564"/>
    </location>
</feature>
<feature type="region of interest" description="Disordered" evidence="1">
    <location>
        <begin position="447"/>
        <end position="472"/>
    </location>
</feature>
<feature type="compositionally biased region" description="Low complexity" evidence="1">
    <location>
        <begin position="398"/>
        <end position="409"/>
    </location>
</feature>
<evidence type="ECO:0000256" key="1">
    <source>
        <dbReference type="SAM" id="MobiDB-lite"/>
    </source>
</evidence>
<feature type="region of interest" description="Disordered" evidence="1">
    <location>
        <begin position="35"/>
        <end position="56"/>
    </location>
</feature>
<feature type="compositionally biased region" description="Polar residues" evidence="1">
    <location>
        <begin position="447"/>
        <end position="457"/>
    </location>
</feature>
<dbReference type="AlphaFoldDB" id="A0ABD3GJ20"/>
<protein>
    <submittedName>
        <fullName evidence="2">Uncharacterized protein</fullName>
    </submittedName>
</protein>
<feature type="region of interest" description="Disordered" evidence="1">
    <location>
        <begin position="362"/>
        <end position="413"/>
    </location>
</feature>
<feature type="region of interest" description="Disordered" evidence="1">
    <location>
        <begin position="330"/>
        <end position="349"/>
    </location>
</feature>